<comment type="caution">
    <text evidence="3">The sequence shown here is derived from an EMBL/GenBank/DDBJ whole genome shotgun (WGS) entry which is preliminary data.</text>
</comment>
<evidence type="ECO:0000256" key="1">
    <source>
        <dbReference type="SAM" id="MobiDB-lite"/>
    </source>
</evidence>
<dbReference type="PANTHER" id="PTHR43194">
    <property type="entry name" value="HYDROLASE ALPHA/BETA FOLD FAMILY"/>
    <property type="match status" value="1"/>
</dbReference>
<dbReference type="AlphaFoldDB" id="A0A6A2WDA4"/>
<dbReference type="Gene3D" id="3.40.50.1820">
    <property type="entry name" value="alpha/beta hydrolase"/>
    <property type="match status" value="1"/>
</dbReference>
<dbReference type="Proteomes" id="UP000440041">
    <property type="component" value="Unassembled WGS sequence"/>
</dbReference>
<protein>
    <submittedName>
        <fullName evidence="3">Alpha beta hydrolase</fullName>
    </submittedName>
</protein>
<dbReference type="InterPro" id="IPR000639">
    <property type="entry name" value="Epox_hydrolase-like"/>
</dbReference>
<feature type="region of interest" description="Disordered" evidence="1">
    <location>
        <begin position="347"/>
        <end position="388"/>
    </location>
</feature>
<dbReference type="Pfam" id="PF12697">
    <property type="entry name" value="Abhydrolase_6"/>
    <property type="match status" value="1"/>
</dbReference>
<dbReference type="PANTHER" id="PTHR43194:SF2">
    <property type="entry name" value="PEROXISOMAL MEMBRANE PROTEIN LPX1"/>
    <property type="match status" value="1"/>
</dbReference>
<evidence type="ECO:0000313" key="4">
    <source>
        <dbReference type="Proteomes" id="UP000440041"/>
    </source>
</evidence>
<keyword evidence="3" id="KW-0378">Hydrolase</keyword>
<proteinExistence type="predicted"/>
<keyword evidence="4" id="KW-1185">Reference proteome</keyword>
<dbReference type="InterPro" id="IPR000073">
    <property type="entry name" value="AB_hydrolase_1"/>
</dbReference>
<evidence type="ECO:0000313" key="3">
    <source>
        <dbReference type="EMBL" id="KAB8297487.1"/>
    </source>
</evidence>
<dbReference type="GO" id="GO:0016787">
    <property type="term" value="F:hydrolase activity"/>
    <property type="evidence" value="ECO:0007669"/>
    <property type="project" value="UniProtKB-KW"/>
</dbReference>
<name>A0A6A2WDA4_9BIFI</name>
<dbReference type="EMBL" id="WBSO01000009">
    <property type="protein sequence ID" value="KAB8297487.1"/>
    <property type="molecule type" value="Genomic_DNA"/>
</dbReference>
<organism evidence="3 4">
    <name type="scientific">Bifidobacterium apri</name>
    <dbReference type="NCBI Taxonomy" id="1769423"/>
    <lineage>
        <taxon>Bacteria</taxon>
        <taxon>Bacillati</taxon>
        <taxon>Actinomycetota</taxon>
        <taxon>Actinomycetes</taxon>
        <taxon>Bifidobacteriales</taxon>
        <taxon>Bifidobacteriaceae</taxon>
        <taxon>Bifidobacterium</taxon>
    </lineage>
</organism>
<feature type="domain" description="AB hydrolase-1" evidence="2">
    <location>
        <begin position="82"/>
        <end position="336"/>
    </location>
</feature>
<evidence type="ECO:0000259" key="2">
    <source>
        <dbReference type="Pfam" id="PF12697"/>
    </source>
</evidence>
<dbReference type="InterPro" id="IPR050228">
    <property type="entry name" value="Carboxylesterase_BioH"/>
</dbReference>
<accession>A0A6A2WDA4</accession>
<dbReference type="SUPFAM" id="SSF53474">
    <property type="entry name" value="alpha/beta-Hydrolases"/>
    <property type="match status" value="1"/>
</dbReference>
<reference evidence="3 4" key="1">
    <citation type="submission" date="2019-09" db="EMBL/GenBank/DDBJ databases">
        <title>Characterization of the phylogenetic diversity of two novel species belonging to the genus Bifidobacterium: Bifidobacterium cebidarum sp. nov. and Bifidobacterium leontopitheci sp. nov.</title>
        <authorList>
            <person name="Lugli G.A."/>
            <person name="Duranti S."/>
            <person name="Milani C."/>
            <person name="Turroni F."/>
            <person name="Ventura M."/>
        </authorList>
    </citation>
    <scope>NUCLEOTIDE SEQUENCE [LARGE SCALE GENOMIC DNA]</scope>
    <source>
        <strain evidence="3 4">DSM 100238</strain>
    </source>
</reference>
<dbReference type="InterPro" id="IPR029058">
    <property type="entry name" value="AB_hydrolase_fold"/>
</dbReference>
<gene>
    <name evidence="3" type="ORF">DSM100238_1272</name>
</gene>
<sequence>MTGMTEQYSTEQHSREHEYPHVAGAAGEENETSVAPDAGAAVAVNAVNIAASGTTHNTDDRHHAPFALHNTIYRDGTATPMILVHAFPVDHHMWDACAAQIITRADARGLDAFALWAPDMPGAGEGPIPAVQDSGHVAADGAYTDALDLMTDAYASLLKHAGYQRAVWVGLSMGGYVVMDMQRRHPELIAGLAMCDTKASADGTAARANRLRIADECERDHTIEPVMHFAEPQDGDSSIKRSDAFIKQMTAWIQAQSPEGIAWRQRMAAGRPDLNDQLAAVQTPTAVISGECDPSSPPEQMRALAEAMTGTEVSFTQIPDCGHFSAVEHPDIVADALVDLMARVQRPERSGQAGHGEHSEISEYNETNRHSETSERNGHDARIEDNQQ</sequence>
<dbReference type="PRINTS" id="PR00412">
    <property type="entry name" value="EPOXHYDRLASE"/>
</dbReference>